<sequence length="97" mass="11294">MPHKQKMTTAMIIEAINASISYDCQLNSQLLTTQLQHSKQSQSFEARVYLQNKLLCFLDNVMIIQAIRSWLMVEYDLNPYIKLELFTDEAHHISASF</sequence>
<dbReference type="Proteomes" id="UP000019243">
    <property type="component" value="Unassembled WGS sequence"/>
</dbReference>
<dbReference type="RefSeq" id="WP_035312940.1">
    <property type="nucleotide sequence ID" value="NZ_AODH01000004.1"/>
</dbReference>
<protein>
    <submittedName>
        <fullName evidence="1">Uncharacterized protein</fullName>
    </submittedName>
</protein>
<proteinExistence type="predicted"/>
<dbReference type="EMBL" id="AODH01000004">
    <property type="protein sequence ID" value="EUJ41938.1"/>
    <property type="molecule type" value="Genomic_DNA"/>
</dbReference>
<comment type="caution">
    <text evidence="1">The sequence shown here is derived from an EMBL/GenBank/DDBJ whole genome shotgun (WGS) entry which is preliminary data.</text>
</comment>
<organism evidence="1 2">
    <name type="scientific">Brochothrix campestris FSL F6-1037</name>
    <dbReference type="NCBI Taxonomy" id="1265861"/>
    <lineage>
        <taxon>Bacteria</taxon>
        <taxon>Bacillati</taxon>
        <taxon>Bacillota</taxon>
        <taxon>Bacilli</taxon>
        <taxon>Bacillales</taxon>
        <taxon>Listeriaceae</taxon>
        <taxon>Brochothrix</taxon>
    </lineage>
</organism>
<dbReference type="OrthoDB" id="10007031at2"/>
<gene>
    <name evidence="1" type="ORF">BCAMP_00945</name>
</gene>
<evidence type="ECO:0000313" key="2">
    <source>
        <dbReference type="Proteomes" id="UP000019243"/>
    </source>
</evidence>
<reference evidence="1 2" key="1">
    <citation type="submission" date="2012-12" db="EMBL/GenBank/DDBJ databases">
        <title>Novel taxa of Listeriaceae from agricultural environments in the United States.</title>
        <authorList>
            <person name="den Bakker H.C."/>
            <person name="Allred A."/>
            <person name="Warchocki S."/>
            <person name="Wright E.M."/>
            <person name="Burrell A."/>
            <person name="Nightingale K.K."/>
            <person name="Kephart D."/>
            <person name="Wiedmann M."/>
        </authorList>
    </citation>
    <scope>NUCLEOTIDE SEQUENCE [LARGE SCALE GENOMIC DNA]</scope>
    <source>
        <strain evidence="1 2">FSL F6-1037</strain>
    </source>
</reference>
<dbReference type="AlphaFoldDB" id="W7D9K3"/>
<accession>W7D9K3</accession>
<keyword evidence="2" id="KW-1185">Reference proteome</keyword>
<evidence type="ECO:0000313" key="1">
    <source>
        <dbReference type="EMBL" id="EUJ41938.1"/>
    </source>
</evidence>
<name>W7D9K3_9LIST</name>